<reference evidence="2" key="1">
    <citation type="submission" date="2022-07" db="EMBL/GenBank/DDBJ databases">
        <title>Phylogenomic reconstructions and comparative analyses of Kickxellomycotina fungi.</title>
        <authorList>
            <person name="Reynolds N.K."/>
            <person name="Stajich J.E."/>
            <person name="Barry K."/>
            <person name="Grigoriev I.V."/>
            <person name="Crous P."/>
            <person name="Smith M.E."/>
        </authorList>
    </citation>
    <scope>NUCLEOTIDE SEQUENCE</scope>
    <source>
        <strain evidence="2">RSA 1196</strain>
    </source>
</reference>
<keyword evidence="3" id="KW-1185">Reference proteome</keyword>
<organism evidence="2 3">
    <name type="scientific">Dispira parvispora</name>
    <dbReference type="NCBI Taxonomy" id="1520584"/>
    <lineage>
        <taxon>Eukaryota</taxon>
        <taxon>Fungi</taxon>
        <taxon>Fungi incertae sedis</taxon>
        <taxon>Zoopagomycota</taxon>
        <taxon>Kickxellomycotina</taxon>
        <taxon>Dimargaritomycetes</taxon>
        <taxon>Dimargaritales</taxon>
        <taxon>Dimargaritaceae</taxon>
        <taxon>Dispira</taxon>
    </lineage>
</organism>
<dbReference type="AlphaFoldDB" id="A0A9W8AHF3"/>
<feature type="region of interest" description="Disordered" evidence="1">
    <location>
        <begin position="1"/>
        <end position="29"/>
    </location>
</feature>
<evidence type="ECO:0000313" key="2">
    <source>
        <dbReference type="EMBL" id="KAJ1950145.1"/>
    </source>
</evidence>
<dbReference type="EMBL" id="JANBPY010003811">
    <property type="protein sequence ID" value="KAJ1950145.1"/>
    <property type="molecule type" value="Genomic_DNA"/>
</dbReference>
<sequence length="57" mass="6165">EQDTNDSRDDLSPQLQRPSKSLAVSEVSTTGSMSESFDRILAISTIVHSNPGTITLM</sequence>
<feature type="non-terminal residue" evidence="2">
    <location>
        <position position="1"/>
    </location>
</feature>
<dbReference type="Proteomes" id="UP001150925">
    <property type="component" value="Unassembled WGS sequence"/>
</dbReference>
<accession>A0A9W8AHF3</accession>
<feature type="compositionally biased region" description="Basic and acidic residues" evidence="1">
    <location>
        <begin position="1"/>
        <end position="11"/>
    </location>
</feature>
<feature type="non-terminal residue" evidence="2">
    <location>
        <position position="57"/>
    </location>
</feature>
<evidence type="ECO:0000313" key="3">
    <source>
        <dbReference type="Proteomes" id="UP001150925"/>
    </source>
</evidence>
<gene>
    <name evidence="2" type="ORF">IWQ62_006619</name>
</gene>
<proteinExistence type="predicted"/>
<protein>
    <submittedName>
        <fullName evidence="2">Uncharacterized protein</fullName>
    </submittedName>
</protein>
<comment type="caution">
    <text evidence="2">The sequence shown here is derived from an EMBL/GenBank/DDBJ whole genome shotgun (WGS) entry which is preliminary data.</text>
</comment>
<name>A0A9W8AHF3_9FUNG</name>
<evidence type="ECO:0000256" key="1">
    <source>
        <dbReference type="SAM" id="MobiDB-lite"/>
    </source>
</evidence>